<evidence type="ECO:0000259" key="4">
    <source>
        <dbReference type="PROSITE" id="PS50072"/>
    </source>
</evidence>
<keyword evidence="2" id="KW-0812">Transmembrane</keyword>
<evidence type="ECO:0000313" key="5">
    <source>
        <dbReference type="EMBL" id="GAV53855.1"/>
    </source>
</evidence>
<protein>
    <recommendedName>
        <fullName evidence="4">PPIase cyclophilin-type domain-containing protein</fullName>
    </recommendedName>
</protein>
<dbReference type="Pfam" id="PF00160">
    <property type="entry name" value="Pro_isomerase"/>
    <property type="match status" value="1"/>
</dbReference>
<dbReference type="SUPFAM" id="SSF50891">
    <property type="entry name" value="Cyclophilin-like"/>
    <property type="match status" value="1"/>
</dbReference>
<evidence type="ECO:0000313" key="6">
    <source>
        <dbReference type="Proteomes" id="UP000187013"/>
    </source>
</evidence>
<gene>
    <name evidence="5" type="ORF">ZYGR_0AK03570</name>
</gene>
<comment type="caution">
    <text evidence="5">The sequence shown here is derived from an EMBL/GenBank/DDBJ whole genome shotgun (WGS) entry which is preliminary data.</text>
</comment>
<dbReference type="GO" id="GO:0016018">
    <property type="term" value="F:cyclosporin A binding"/>
    <property type="evidence" value="ECO:0007669"/>
    <property type="project" value="TreeGrafter"/>
</dbReference>
<keyword evidence="2" id="KW-1133">Transmembrane helix</keyword>
<dbReference type="InterPro" id="IPR002130">
    <property type="entry name" value="Cyclophilin-type_PPIase_dom"/>
</dbReference>
<dbReference type="GO" id="GO:0003755">
    <property type="term" value="F:peptidyl-prolyl cis-trans isomerase activity"/>
    <property type="evidence" value="ECO:0007669"/>
    <property type="project" value="UniProtKB-EC"/>
</dbReference>
<dbReference type="PANTHER" id="PTHR11071:SF568">
    <property type="entry name" value="PEPTIDYL-PROLYL CIS-TRANS ISOMERASE CPR4-RELATED"/>
    <property type="match status" value="1"/>
</dbReference>
<feature type="chain" id="PRO_5012162293" description="PPIase cyclophilin-type domain-containing protein" evidence="3">
    <location>
        <begin position="18"/>
        <end position="315"/>
    </location>
</feature>
<dbReference type="Proteomes" id="UP000187013">
    <property type="component" value="Unassembled WGS sequence"/>
</dbReference>
<feature type="transmembrane region" description="Helical" evidence="2">
    <location>
        <begin position="286"/>
        <end position="303"/>
    </location>
</feature>
<dbReference type="OrthoDB" id="193499at2759"/>
<feature type="signal peptide" evidence="3">
    <location>
        <begin position="1"/>
        <end position="17"/>
    </location>
</feature>
<dbReference type="EMBL" id="BDGX01000037">
    <property type="protein sequence ID" value="GAV53855.1"/>
    <property type="molecule type" value="Genomic_DNA"/>
</dbReference>
<dbReference type="PANTHER" id="PTHR11071">
    <property type="entry name" value="PEPTIDYL-PROLYL CIS-TRANS ISOMERASE"/>
    <property type="match status" value="1"/>
</dbReference>
<dbReference type="GO" id="GO:0005783">
    <property type="term" value="C:endoplasmic reticulum"/>
    <property type="evidence" value="ECO:0007669"/>
    <property type="project" value="TreeGrafter"/>
</dbReference>
<dbReference type="AlphaFoldDB" id="A0A1Q3AE01"/>
<dbReference type="PRINTS" id="PR00153">
    <property type="entry name" value="CSAPPISMRASE"/>
</dbReference>
<comment type="catalytic activity">
    <reaction evidence="1">
        <text>[protein]-peptidylproline (omega=180) = [protein]-peptidylproline (omega=0)</text>
        <dbReference type="Rhea" id="RHEA:16237"/>
        <dbReference type="Rhea" id="RHEA-COMP:10747"/>
        <dbReference type="Rhea" id="RHEA-COMP:10748"/>
        <dbReference type="ChEBI" id="CHEBI:83833"/>
        <dbReference type="ChEBI" id="CHEBI:83834"/>
        <dbReference type="EC" id="5.2.1.8"/>
    </reaction>
</comment>
<keyword evidence="3" id="KW-0732">Signal</keyword>
<dbReference type="PROSITE" id="PS50072">
    <property type="entry name" value="CSA_PPIASE_2"/>
    <property type="match status" value="1"/>
</dbReference>
<dbReference type="GO" id="GO:0000324">
    <property type="term" value="C:fungal-type vacuole"/>
    <property type="evidence" value="ECO:0007669"/>
    <property type="project" value="TreeGrafter"/>
</dbReference>
<proteinExistence type="predicted"/>
<feature type="domain" description="PPIase cyclophilin-type" evidence="4">
    <location>
        <begin position="57"/>
        <end position="227"/>
    </location>
</feature>
<dbReference type="GO" id="GO:0006457">
    <property type="term" value="P:protein folding"/>
    <property type="evidence" value="ECO:0007669"/>
    <property type="project" value="TreeGrafter"/>
</dbReference>
<evidence type="ECO:0000256" key="2">
    <source>
        <dbReference type="SAM" id="Phobius"/>
    </source>
</evidence>
<evidence type="ECO:0000256" key="3">
    <source>
        <dbReference type="SAM" id="SignalP"/>
    </source>
</evidence>
<dbReference type="InterPro" id="IPR029000">
    <property type="entry name" value="Cyclophilin-like_dom_sf"/>
</dbReference>
<dbReference type="Gene3D" id="2.40.100.10">
    <property type="entry name" value="Cyclophilin-like"/>
    <property type="match status" value="1"/>
</dbReference>
<organism evidence="5 6">
    <name type="scientific">Zygosaccharomyces rouxii</name>
    <dbReference type="NCBI Taxonomy" id="4956"/>
    <lineage>
        <taxon>Eukaryota</taxon>
        <taxon>Fungi</taxon>
        <taxon>Dikarya</taxon>
        <taxon>Ascomycota</taxon>
        <taxon>Saccharomycotina</taxon>
        <taxon>Saccharomycetes</taxon>
        <taxon>Saccharomycetales</taxon>
        <taxon>Saccharomycetaceae</taxon>
        <taxon>Zygosaccharomyces</taxon>
    </lineage>
</organism>
<evidence type="ECO:0000256" key="1">
    <source>
        <dbReference type="ARBA" id="ARBA00000971"/>
    </source>
</evidence>
<accession>A0A1Q3AE01</accession>
<dbReference type="CDD" id="cd00317">
    <property type="entry name" value="cyclophilin"/>
    <property type="match status" value="1"/>
</dbReference>
<sequence length="315" mass="35753">MIAGVFFLWIWASMVLGRALPPVLMDLTKPGPGQIDESKVYEPNPPATNSVLMVLEYFDEDQGKLVEHEMTLELYGTVAPKTVRNFQSLARGVKIHYEGRPDDEFRGISYKDTLFHRVEPGKLIQGGDILEDHIPFSIYGRSWPVENFDLKHDRPGRLCMANEGPEDQNSQFFITTGLEGEPAFNGKYVVFGQVVAGLEKLIQKIQYVSLGEGGKPAHDIKLKYILVWDLALMDNMAQHNAYLQKLEEYRNGDPSKGVTMGLTFAEGKEEEKQLDEMMFNELHHPLVKVLIGVSVLLLVYLVVKNRRTSRFIRRA</sequence>
<name>A0A1Q3AE01_ZYGRO</name>
<keyword evidence="2" id="KW-0472">Membrane</keyword>
<reference evidence="5 6" key="1">
    <citation type="submission" date="2016-08" db="EMBL/GenBank/DDBJ databases">
        <title>Draft genome sequence of allopolyploid Zygosaccharomyces rouxii.</title>
        <authorList>
            <person name="Watanabe J."/>
            <person name="Uehara K."/>
            <person name="Mogi Y."/>
            <person name="Tsukioka Y."/>
        </authorList>
    </citation>
    <scope>NUCLEOTIDE SEQUENCE [LARGE SCALE GENOMIC DNA]</scope>
    <source>
        <strain evidence="5 6">NBRC 110957</strain>
    </source>
</reference>